<keyword evidence="7 12" id="KW-0812">Transmembrane</keyword>
<evidence type="ECO:0000256" key="7">
    <source>
        <dbReference type="ARBA" id="ARBA00022692"/>
    </source>
</evidence>
<dbReference type="EMBL" id="FOMG01000001">
    <property type="protein sequence ID" value="SFC13255.1"/>
    <property type="molecule type" value="Genomic_DNA"/>
</dbReference>
<evidence type="ECO:0000259" key="14">
    <source>
        <dbReference type="PROSITE" id="PS51098"/>
    </source>
</evidence>
<dbReference type="Pfam" id="PF00367">
    <property type="entry name" value="PTS_EIIB"/>
    <property type="match status" value="1"/>
</dbReference>
<dbReference type="PROSITE" id="PS51093">
    <property type="entry name" value="PTS_EIIA_TYPE_1"/>
    <property type="match status" value="1"/>
</dbReference>
<dbReference type="GO" id="GO:0016301">
    <property type="term" value="F:kinase activity"/>
    <property type="evidence" value="ECO:0007669"/>
    <property type="project" value="UniProtKB-KW"/>
</dbReference>
<dbReference type="InterPro" id="IPR011297">
    <property type="entry name" value="PTS_IIABC_b_glu"/>
</dbReference>
<feature type="transmembrane region" description="Helical" evidence="12">
    <location>
        <begin position="171"/>
        <end position="189"/>
    </location>
</feature>
<dbReference type="InterPro" id="IPR001127">
    <property type="entry name" value="PTS_EIIA_1_perm"/>
</dbReference>
<feature type="transmembrane region" description="Helical" evidence="12">
    <location>
        <begin position="444"/>
        <end position="466"/>
    </location>
</feature>
<dbReference type="AlphaFoldDB" id="A0A1I1GP75"/>
<evidence type="ECO:0000256" key="1">
    <source>
        <dbReference type="ARBA" id="ARBA00004651"/>
    </source>
</evidence>
<evidence type="ECO:0000259" key="13">
    <source>
        <dbReference type="PROSITE" id="PS51093"/>
    </source>
</evidence>
<accession>A0A1I1GP75</accession>
<dbReference type="PROSITE" id="PS51098">
    <property type="entry name" value="PTS_EIIB_TYPE_1"/>
    <property type="match status" value="1"/>
</dbReference>
<dbReference type="NCBIfam" id="TIGR01995">
    <property type="entry name" value="PTS-II-ABC-beta"/>
    <property type="match status" value="1"/>
</dbReference>
<dbReference type="Gene3D" id="2.70.70.10">
    <property type="entry name" value="Glucose Permease (Domain IIA)"/>
    <property type="match status" value="1"/>
</dbReference>
<dbReference type="PROSITE" id="PS01035">
    <property type="entry name" value="PTS_EIIB_TYPE_1_CYS"/>
    <property type="match status" value="1"/>
</dbReference>
<evidence type="ECO:0000256" key="11">
    <source>
        <dbReference type="PROSITE-ProRule" id="PRU00421"/>
    </source>
</evidence>
<keyword evidence="9 12" id="KW-1133">Transmembrane helix</keyword>
<dbReference type="PROSITE" id="PS51103">
    <property type="entry name" value="PTS_EIIC_TYPE_1"/>
    <property type="match status" value="1"/>
</dbReference>
<organism evidence="16 17">
    <name type="scientific">Clostridium uliginosum</name>
    <dbReference type="NCBI Taxonomy" id="119641"/>
    <lineage>
        <taxon>Bacteria</taxon>
        <taxon>Bacillati</taxon>
        <taxon>Bacillota</taxon>
        <taxon>Clostridia</taxon>
        <taxon>Eubacteriales</taxon>
        <taxon>Clostridiaceae</taxon>
        <taxon>Clostridium</taxon>
    </lineage>
</organism>
<feature type="transmembrane region" description="Helical" evidence="12">
    <location>
        <begin position="372"/>
        <end position="390"/>
    </location>
</feature>
<dbReference type="SUPFAM" id="SSF55604">
    <property type="entry name" value="Glucose permease domain IIB"/>
    <property type="match status" value="1"/>
</dbReference>
<dbReference type="NCBIfam" id="TIGR00830">
    <property type="entry name" value="PTBA"/>
    <property type="match status" value="1"/>
</dbReference>
<feature type="transmembrane region" description="Helical" evidence="12">
    <location>
        <begin position="397"/>
        <end position="414"/>
    </location>
</feature>
<evidence type="ECO:0000313" key="17">
    <source>
        <dbReference type="Proteomes" id="UP000199263"/>
    </source>
</evidence>
<dbReference type="PROSITE" id="PS00371">
    <property type="entry name" value="PTS_EIIA_TYPE_1_HIS"/>
    <property type="match status" value="1"/>
</dbReference>
<comment type="subcellular location">
    <subcellularLocation>
        <location evidence="1">Cell membrane</location>
        <topology evidence="1">Multi-pass membrane protein</topology>
    </subcellularLocation>
</comment>
<keyword evidence="6" id="KW-0598">Phosphotransferase system</keyword>
<dbReference type="InterPro" id="IPR001996">
    <property type="entry name" value="PTS_IIB_1"/>
</dbReference>
<evidence type="ECO:0000256" key="6">
    <source>
        <dbReference type="ARBA" id="ARBA00022683"/>
    </source>
</evidence>
<dbReference type="Pfam" id="PF00358">
    <property type="entry name" value="PTS_EIIA_1"/>
    <property type="match status" value="1"/>
</dbReference>
<dbReference type="Proteomes" id="UP000199263">
    <property type="component" value="Unassembled WGS sequence"/>
</dbReference>
<dbReference type="FunFam" id="3.30.1360.60:FF:000001">
    <property type="entry name" value="PTS system glucose-specific IIBC component PtsG"/>
    <property type="match status" value="1"/>
</dbReference>
<evidence type="ECO:0000256" key="3">
    <source>
        <dbReference type="ARBA" id="ARBA00022475"/>
    </source>
</evidence>
<gene>
    <name evidence="16" type="ORF">SAMN05421842_1019</name>
</gene>
<keyword evidence="4" id="KW-0762">Sugar transport</keyword>
<dbReference type="Pfam" id="PF02378">
    <property type="entry name" value="PTS_EIIC"/>
    <property type="match status" value="1"/>
</dbReference>
<dbReference type="GO" id="GO:0090589">
    <property type="term" value="F:protein-phosphocysteine-trehalose phosphotransferase system transporter activity"/>
    <property type="evidence" value="ECO:0007669"/>
    <property type="project" value="TreeGrafter"/>
</dbReference>
<keyword evidence="8" id="KW-0418">Kinase</keyword>
<dbReference type="PANTHER" id="PTHR30175">
    <property type="entry name" value="PHOSPHOTRANSFERASE SYSTEM TRANSPORT PROTEIN"/>
    <property type="match status" value="1"/>
</dbReference>
<feature type="transmembrane region" description="Helical" evidence="12">
    <location>
        <begin position="114"/>
        <end position="137"/>
    </location>
</feature>
<evidence type="ECO:0000256" key="5">
    <source>
        <dbReference type="ARBA" id="ARBA00022679"/>
    </source>
</evidence>
<dbReference type="Gene3D" id="3.30.1360.60">
    <property type="entry name" value="Glucose permease domain IIB"/>
    <property type="match status" value="1"/>
</dbReference>
<dbReference type="InterPro" id="IPR036878">
    <property type="entry name" value="Glu_permease_IIB"/>
</dbReference>
<feature type="transmembrane region" description="Helical" evidence="12">
    <location>
        <begin position="260"/>
        <end position="282"/>
    </location>
</feature>
<evidence type="ECO:0000259" key="15">
    <source>
        <dbReference type="PROSITE" id="PS51103"/>
    </source>
</evidence>
<dbReference type="GO" id="GO:0005886">
    <property type="term" value="C:plasma membrane"/>
    <property type="evidence" value="ECO:0007669"/>
    <property type="project" value="UniProtKB-SubCell"/>
</dbReference>
<dbReference type="FunFam" id="2.70.70.10:FF:000001">
    <property type="entry name" value="PTS system glucose-specific IIA component"/>
    <property type="match status" value="1"/>
</dbReference>
<dbReference type="InterPro" id="IPR013013">
    <property type="entry name" value="PTS_EIIC_1"/>
</dbReference>
<dbReference type="RefSeq" id="WP_090087265.1">
    <property type="nucleotide sequence ID" value="NZ_FOMG01000001.1"/>
</dbReference>
<dbReference type="InterPro" id="IPR018113">
    <property type="entry name" value="PTrfase_EIIB_Cys"/>
</dbReference>
<name>A0A1I1GP75_9CLOT</name>
<keyword evidence="10 12" id="KW-0472">Membrane</keyword>
<dbReference type="InterPro" id="IPR003352">
    <property type="entry name" value="PTS_EIIC"/>
</dbReference>
<dbReference type="STRING" id="119641.SAMN05421842_1019"/>
<feature type="domain" description="PTS EIIC type-1" evidence="15">
    <location>
        <begin position="105"/>
        <end position="477"/>
    </location>
</feature>
<dbReference type="GO" id="GO:0008982">
    <property type="term" value="F:protein-N(PI)-phosphohistidine-sugar phosphotransferase activity"/>
    <property type="evidence" value="ECO:0007669"/>
    <property type="project" value="InterPro"/>
</dbReference>
<feature type="transmembrane region" description="Helical" evidence="12">
    <location>
        <begin position="340"/>
        <end position="360"/>
    </location>
</feature>
<feature type="domain" description="PTS EIIB type-1" evidence="14">
    <location>
        <begin position="5"/>
        <end position="87"/>
    </location>
</feature>
<feature type="transmembrane region" description="Helical" evidence="12">
    <location>
        <begin position="218"/>
        <end position="240"/>
    </location>
</feature>
<protein>
    <submittedName>
        <fullName evidence="16">PTS system, beta-glucosides-specific IIC component</fullName>
    </submittedName>
</protein>
<dbReference type="InterPro" id="IPR050558">
    <property type="entry name" value="PTS_Sugar-Specific_Components"/>
</dbReference>
<dbReference type="OrthoDB" id="92465at2"/>
<evidence type="ECO:0000256" key="10">
    <source>
        <dbReference type="ARBA" id="ARBA00023136"/>
    </source>
</evidence>
<keyword evidence="3" id="KW-1003">Cell membrane</keyword>
<keyword evidence="5" id="KW-0808">Transferase</keyword>
<dbReference type="GO" id="GO:0015771">
    <property type="term" value="P:trehalose transport"/>
    <property type="evidence" value="ECO:0007669"/>
    <property type="project" value="TreeGrafter"/>
</dbReference>
<evidence type="ECO:0000256" key="9">
    <source>
        <dbReference type="ARBA" id="ARBA00022989"/>
    </source>
</evidence>
<evidence type="ECO:0000256" key="12">
    <source>
        <dbReference type="SAM" id="Phobius"/>
    </source>
</evidence>
<feature type="transmembrane region" description="Helical" evidence="12">
    <location>
        <begin position="143"/>
        <end position="164"/>
    </location>
</feature>
<sequence length="636" mass="68945">MKKYQELAKIIIENIGGKENVNSLTHCVTRLRFKLKDVNKANTEILKNTDGIVTVMKSGGQYQVVIGNHVPDVYSTVMEVSDMKESDESSASKEQGGNLFDKFIDIISGIFQPILGVLCATGMIKGFNILFSIMGLYTKTSGIYLILNAIGDTVFMYLPILLGYTSAKKFGLKPFVGLVIGAVLCYPAIQASNIKTVVDPLYIIFQGSIFESHVYSEFLGLPIITMDYTSSVLPVIFIVYIASKFQNLFNKFIPNVIKTFFVPMLVLICSLVIGLLVIGPVATFASNLVGLGVSNLYNMAPVIAGIVIGFSFQILVIFGLHWGIIPIYINNMVTLGFDQVLMLAFSTVFTQAAVVLAIFFKTKNIKIKELTIPAFISAICGVSEPAIYGITLPMKKPFLISCIASSVAGAFYGLKGFKKFVMGGMGVFELPGMIDPKTGDMTHVYIALIGVAIASVIAFVLTMIIYKDNESAKSTENKQTNEPLMTREIISSPLTGKIIPLSEVKDDAFAQGALGKGIAVLPSEGKIVSPVDGVLTTFFPTAHALGITSNAGVEILIHVGMDTVQLEGKHFTPKAKQGETVKKGQVLLEFDIKGIKEAGYEIITPVIVTNSNQYLDVVETNAEDIAFEEDLLNVVI</sequence>
<feature type="active site" description="Phosphocysteine intermediate; for EIIB activity" evidence="11">
    <location>
        <position position="27"/>
    </location>
</feature>
<proteinExistence type="predicted"/>
<feature type="domain" description="PTS EIIA type-1" evidence="13">
    <location>
        <begin position="506"/>
        <end position="610"/>
    </location>
</feature>
<evidence type="ECO:0000256" key="2">
    <source>
        <dbReference type="ARBA" id="ARBA00022448"/>
    </source>
</evidence>
<evidence type="ECO:0000313" key="16">
    <source>
        <dbReference type="EMBL" id="SFC13255.1"/>
    </source>
</evidence>
<reference evidence="16 17" key="1">
    <citation type="submission" date="2016-10" db="EMBL/GenBank/DDBJ databases">
        <authorList>
            <person name="de Groot N.N."/>
        </authorList>
    </citation>
    <scope>NUCLEOTIDE SEQUENCE [LARGE SCALE GENOMIC DNA]</scope>
    <source>
        <strain evidence="16 17">DSM 12992</strain>
    </source>
</reference>
<evidence type="ECO:0000256" key="4">
    <source>
        <dbReference type="ARBA" id="ARBA00022597"/>
    </source>
</evidence>
<evidence type="ECO:0000256" key="8">
    <source>
        <dbReference type="ARBA" id="ARBA00022777"/>
    </source>
</evidence>
<keyword evidence="2" id="KW-0813">Transport</keyword>
<dbReference type="SUPFAM" id="SSF51261">
    <property type="entry name" value="Duplicated hybrid motif"/>
    <property type="match status" value="1"/>
</dbReference>
<keyword evidence="17" id="KW-1185">Reference proteome</keyword>
<dbReference type="InterPro" id="IPR011055">
    <property type="entry name" value="Dup_hybrid_motif"/>
</dbReference>
<dbReference type="GO" id="GO:0009401">
    <property type="term" value="P:phosphoenolpyruvate-dependent sugar phosphotransferase system"/>
    <property type="evidence" value="ECO:0007669"/>
    <property type="project" value="UniProtKB-KW"/>
</dbReference>
<dbReference type="PANTHER" id="PTHR30175:SF1">
    <property type="entry name" value="PTS SYSTEM ARBUTIN-, CELLOBIOSE-, AND SALICIN-SPECIFIC EIIBC COMPONENT-RELATED"/>
    <property type="match status" value="1"/>
</dbReference>
<dbReference type="CDD" id="cd00212">
    <property type="entry name" value="PTS_IIB_glc"/>
    <property type="match status" value="1"/>
</dbReference>
<feature type="transmembrane region" description="Helical" evidence="12">
    <location>
        <begin position="302"/>
        <end position="328"/>
    </location>
</feature>